<keyword evidence="5" id="KW-1185">Reference proteome</keyword>
<evidence type="ECO:0000256" key="1">
    <source>
        <dbReference type="SAM" id="Coils"/>
    </source>
</evidence>
<feature type="transmembrane region" description="Helical" evidence="2">
    <location>
        <begin position="12"/>
        <end position="34"/>
    </location>
</feature>
<evidence type="ECO:0000313" key="4">
    <source>
        <dbReference type="EMBL" id="MBP2258556.1"/>
    </source>
</evidence>
<sequence length="167" mass="19712">MHIPPYHKKESWQRFFIGMFFGGIIAYCIFIYMYGSMYERLVEQNLNLQSELTELEKQNEVLLQDKKDLDEKSKESYTIDSIEINITNKKQLRLERLIVHQLEEMIKQEINHIIGQDISVVAENDQLLLSTIENKTFSIDDLNYYFEIKQLTIAKKVKITAKAKISS</sequence>
<feature type="coiled-coil region" evidence="1">
    <location>
        <begin position="38"/>
        <end position="72"/>
    </location>
</feature>
<evidence type="ECO:0000259" key="3">
    <source>
        <dbReference type="Pfam" id="PF26347"/>
    </source>
</evidence>
<gene>
    <name evidence="4" type="ORF">J2Z81_002539</name>
</gene>
<keyword evidence="2" id="KW-0812">Transmembrane</keyword>
<evidence type="ECO:0000313" key="5">
    <source>
        <dbReference type="Proteomes" id="UP001519294"/>
    </source>
</evidence>
<dbReference type="NCBIfam" id="NF041479">
    <property type="entry name" value="spor_membprot_YtrI"/>
    <property type="match status" value="1"/>
</dbReference>
<protein>
    <submittedName>
        <fullName evidence="4">Antitoxin component of MazEF toxin-antitoxin module</fullName>
    </submittedName>
</protein>
<dbReference type="RefSeq" id="WP_226371476.1">
    <property type="nucleotide sequence ID" value="NZ_JAGIKX010000029.1"/>
</dbReference>
<dbReference type="InterPro" id="IPR058620">
    <property type="entry name" value="YtrI_C"/>
</dbReference>
<accession>A0ABS4SBR5</accession>
<comment type="caution">
    <text evidence="4">The sequence shown here is derived from an EMBL/GenBank/DDBJ whole genome shotgun (WGS) entry which is preliminary data.</text>
</comment>
<dbReference type="Proteomes" id="UP001519294">
    <property type="component" value="Unassembled WGS sequence"/>
</dbReference>
<dbReference type="InterPro" id="IPR048198">
    <property type="entry name" value="YtrI"/>
</dbReference>
<name>A0ABS4SBR5_9BACI</name>
<keyword evidence="1" id="KW-0175">Coiled coil</keyword>
<feature type="domain" description="Sporulation membrane protein YtrI C-terminal" evidence="3">
    <location>
        <begin position="81"/>
        <end position="164"/>
    </location>
</feature>
<evidence type="ECO:0000256" key="2">
    <source>
        <dbReference type="SAM" id="Phobius"/>
    </source>
</evidence>
<dbReference type="EMBL" id="JAGIKX010000029">
    <property type="protein sequence ID" value="MBP2258556.1"/>
    <property type="molecule type" value="Genomic_DNA"/>
</dbReference>
<reference evidence="4 5" key="1">
    <citation type="submission" date="2021-03" db="EMBL/GenBank/DDBJ databases">
        <title>Genomic Encyclopedia of Type Strains, Phase IV (KMG-IV): sequencing the most valuable type-strain genomes for metagenomic binning, comparative biology and taxonomic classification.</title>
        <authorList>
            <person name="Goeker M."/>
        </authorList>
    </citation>
    <scope>NUCLEOTIDE SEQUENCE [LARGE SCALE GENOMIC DNA]</scope>
    <source>
        <strain evidence="4 5">DSM 25790</strain>
    </source>
</reference>
<keyword evidence="2" id="KW-0472">Membrane</keyword>
<organism evidence="4 5">
    <name type="scientific">Virgibacillus alimentarius</name>
    <dbReference type="NCBI Taxonomy" id="698769"/>
    <lineage>
        <taxon>Bacteria</taxon>
        <taxon>Bacillati</taxon>
        <taxon>Bacillota</taxon>
        <taxon>Bacilli</taxon>
        <taxon>Bacillales</taxon>
        <taxon>Bacillaceae</taxon>
        <taxon>Virgibacillus</taxon>
    </lineage>
</organism>
<dbReference type="Pfam" id="PF26347">
    <property type="entry name" value="YtrI_sporulation"/>
    <property type="match status" value="1"/>
</dbReference>
<proteinExistence type="predicted"/>
<keyword evidence="2" id="KW-1133">Transmembrane helix</keyword>